<evidence type="ECO:0000313" key="2">
    <source>
        <dbReference type="Proteomes" id="UP000034471"/>
    </source>
</evidence>
<organism evidence="1 2">
    <name type="scientific">Candidatus Roizmanbacteria bacterium GW2011_GWA2_37_7</name>
    <dbReference type="NCBI Taxonomy" id="1618481"/>
    <lineage>
        <taxon>Bacteria</taxon>
        <taxon>Candidatus Roizmaniibacteriota</taxon>
    </lineage>
</organism>
<dbReference type="EMBL" id="LBTJ01000001">
    <property type="protein sequence ID" value="KKQ38931.1"/>
    <property type="molecule type" value="Genomic_DNA"/>
</dbReference>
<name>A0A0G0KEA9_9BACT</name>
<protein>
    <submittedName>
        <fullName evidence="1">Uncharacterized protein</fullName>
    </submittedName>
</protein>
<dbReference type="Proteomes" id="UP000034471">
    <property type="component" value="Unassembled WGS sequence"/>
</dbReference>
<reference evidence="1 2" key="1">
    <citation type="journal article" date="2015" name="Nature">
        <title>rRNA introns, odd ribosomes, and small enigmatic genomes across a large radiation of phyla.</title>
        <authorList>
            <person name="Brown C.T."/>
            <person name="Hug L.A."/>
            <person name="Thomas B.C."/>
            <person name="Sharon I."/>
            <person name="Castelle C.J."/>
            <person name="Singh A."/>
            <person name="Wilkins M.J."/>
            <person name="Williams K.H."/>
            <person name="Banfield J.F."/>
        </authorList>
    </citation>
    <scope>NUCLEOTIDE SEQUENCE [LARGE SCALE GENOMIC DNA]</scope>
</reference>
<proteinExistence type="predicted"/>
<gene>
    <name evidence="1" type="ORF">US54_C0001G0056</name>
</gene>
<evidence type="ECO:0000313" key="1">
    <source>
        <dbReference type="EMBL" id="KKQ38931.1"/>
    </source>
</evidence>
<dbReference type="STRING" id="1618481.US54_C0001G0056"/>
<sequence length="129" mass="15102">MEDSVLKPYLKSVSSYKYARQFYAAIALQILETQKLLQILPNAKNLKQALVKISRDKNNSGENIISNSVLCVYLIFKTSSSDFFYRTIFFVSFRLLQFLYRFFSEMQDFLQACDKIVFPVYFSQNDILA</sequence>
<dbReference type="AlphaFoldDB" id="A0A0G0KEA9"/>
<comment type="caution">
    <text evidence="1">The sequence shown here is derived from an EMBL/GenBank/DDBJ whole genome shotgun (WGS) entry which is preliminary data.</text>
</comment>
<accession>A0A0G0KEA9</accession>